<dbReference type="EMBL" id="VSSQ01000010">
    <property type="protein sequence ID" value="MPL59583.1"/>
    <property type="molecule type" value="Genomic_DNA"/>
</dbReference>
<proteinExistence type="predicted"/>
<protein>
    <submittedName>
        <fullName evidence="1">Uncharacterized protein</fullName>
    </submittedName>
</protein>
<accession>A0A644SY93</accession>
<gene>
    <name evidence="1" type="ORF">SDC9_05137</name>
</gene>
<evidence type="ECO:0000313" key="1">
    <source>
        <dbReference type="EMBL" id="MPL59583.1"/>
    </source>
</evidence>
<sequence length="85" mass="9786">MKKNEAVKAAEWPGEWIYLPEACRLKGVKYNSIARPRDAWKQPNGGKEDGILNGRRAWRPETVREWITMDDSALAKRYRNAEVAA</sequence>
<dbReference type="AlphaFoldDB" id="A0A644SY93"/>
<comment type="caution">
    <text evidence="1">The sequence shown here is derived from an EMBL/GenBank/DDBJ whole genome shotgun (WGS) entry which is preliminary data.</text>
</comment>
<reference evidence="1" key="1">
    <citation type="submission" date="2019-08" db="EMBL/GenBank/DDBJ databases">
        <authorList>
            <person name="Kucharzyk K."/>
            <person name="Murdoch R.W."/>
            <person name="Higgins S."/>
            <person name="Loffler F."/>
        </authorList>
    </citation>
    <scope>NUCLEOTIDE SEQUENCE</scope>
</reference>
<organism evidence="1">
    <name type="scientific">bioreactor metagenome</name>
    <dbReference type="NCBI Taxonomy" id="1076179"/>
    <lineage>
        <taxon>unclassified sequences</taxon>
        <taxon>metagenomes</taxon>
        <taxon>ecological metagenomes</taxon>
    </lineage>
</organism>
<name>A0A644SY93_9ZZZZ</name>